<dbReference type="Gene3D" id="3.90.550.10">
    <property type="entry name" value="Spore Coat Polysaccharide Biosynthesis Protein SpsA, Chain A"/>
    <property type="match status" value="1"/>
</dbReference>
<dbReference type="SUPFAM" id="SSF53448">
    <property type="entry name" value="Nucleotide-diphospho-sugar transferases"/>
    <property type="match status" value="1"/>
</dbReference>
<dbReference type="AlphaFoldDB" id="A0A4Q2SJH9"/>
<dbReference type="GO" id="GO:0016301">
    <property type="term" value="F:kinase activity"/>
    <property type="evidence" value="ECO:0007669"/>
    <property type="project" value="UniProtKB-KW"/>
</dbReference>
<proteinExistence type="predicted"/>
<evidence type="ECO:0000313" key="4">
    <source>
        <dbReference type="Proteomes" id="UP000293291"/>
    </source>
</evidence>
<dbReference type="GO" id="GO:0050518">
    <property type="term" value="F:2-C-methyl-D-erythritol 4-phosphate cytidylyltransferase activity"/>
    <property type="evidence" value="ECO:0007669"/>
    <property type="project" value="TreeGrafter"/>
</dbReference>
<dbReference type="InterPro" id="IPR029044">
    <property type="entry name" value="Nucleotide-diphossugar_trans"/>
</dbReference>
<dbReference type="GO" id="GO:0008299">
    <property type="term" value="P:isoprenoid biosynthetic process"/>
    <property type="evidence" value="ECO:0007669"/>
    <property type="project" value="InterPro"/>
</dbReference>
<accession>A0A4Q2SJH9</accession>
<reference evidence="3 4" key="1">
    <citation type="submission" date="2019-01" db="EMBL/GenBank/DDBJ databases">
        <title>Novel species of Nocardioides.</title>
        <authorList>
            <person name="Liu Q."/>
            <person name="Xin Y.-H."/>
        </authorList>
    </citation>
    <scope>NUCLEOTIDE SEQUENCE [LARGE SCALE GENOMIC DNA]</scope>
    <source>
        <strain evidence="3 4">CGMCC 4.6875</strain>
    </source>
</reference>
<evidence type="ECO:0000256" key="1">
    <source>
        <dbReference type="ARBA" id="ARBA00022679"/>
    </source>
</evidence>
<dbReference type="InterPro" id="IPR018294">
    <property type="entry name" value="ISPD_synthase_CS"/>
</dbReference>
<keyword evidence="1" id="KW-0808">Transferase</keyword>
<evidence type="ECO:0000313" key="3">
    <source>
        <dbReference type="EMBL" id="RYC04230.1"/>
    </source>
</evidence>
<dbReference type="OrthoDB" id="9802561at2"/>
<sequence length="235" mass="23940">MTADPPATAVVILAAGSGSRVGAEVNKVLLPLRGVPVLVWSLRDALALPGVRRVLLVVRPEDRAAVGEAVGPHLGDREVLVVDGGATRHASEWAALQVLAADVESGEVEVVVVHDGARPLAGLPLWQAVVEAARGSGGAVPVVPVTQLVHHDLAPVTESLGGVQTPQAFRAGDLLAAYRAAAREGFEGTDTSACMAAYGDVVVTAVPGSSLNLKVTFPEDVALAEELSPLSGAEA</sequence>
<protein>
    <submittedName>
        <fullName evidence="3">4-diphosphocytidyl-2C-methyl-D-erythritol kinase</fullName>
    </submittedName>
</protein>
<gene>
    <name evidence="3" type="ORF">EUA07_01715</name>
</gene>
<organism evidence="3 4">
    <name type="scientific">Nocardioides ganghwensis</name>
    <dbReference type="NCBI Taxonomy" id="252230"/>
    <lineage>
        <taxon>Bacteria</taxon>
        <taxon>Bacillati</taxon>
        <taxon>Actinomycetota</taxon>
        <taxon>Actinomycetes</taxon>
        <taxon>Propionibacteriales</taxon>
        <taxon>Nocardioidaceae</taxon>
        <taxon>Nocardioides</taxon>
    </lineage>
</organism>
<keyword evidence="4" id="KW-1185">Reference proteome</keyword>
<dbReference type="EMBL" id="SDWU01000002">
    <property type="protein sequence ID" value="RYC04230.1"/>
    <property type="molecule type" value="Genomic_DNA"/>
</dbReference>
<dbReference type="PANTHER" id="PTHR32125:SF4">
    <property type="entry name" value="2-C-METHYL-D-ERYTHRITOL 4-PHOSPHATE CYTIDYLYLTRANSFERASE, CHLOROPLASTIC"/>
    <property type="match status" value="1"/>
</dbReference>
<evidence type="ECO:0000256" key="2">
    <source>
        <dbReference type="ARBA" id="ARBA00022695"/>
    </source>
</evidence>
<name>A0A4Q2SJH9_9ACTN</name>
<keyword evidence="3" id="KW-0418">Kinase</keyword>
<dbReference type="Pfam" id="PF01128">
    <property type="entry name" value="IspD"/>
    <property type="match status" value="1"/>
</dbReference>
<dbReference type="RefSeq" id="WP_129453282.1">
    <property type="nucleotide sequence ID" value="NZ_JACXYX010000002.1"/>
</dbReference>
<keyword evidence="2" id="KW-0548">Nucleotidyltransferase</keyword>
<dbReference type="PROSITE" id="PS01295">
    <property type="entry name" value="ISPD"/>
    <property type="match status" value="1"/>
</dbReference>
<dbReference type="InterPro" id="IPR034683">
    <property type="entry name" value="IspD/TarI"/>
</dbReference>
<dbReference type="Proteomes" id="UP000293291">
    <property type="component" value="Unassembled WGS sequence"/>
</dbReference>
<dbReference type="PANTHER" id="PTHR32125">
    <property type="entry name" value="2-C-METHYL-D-ERYTHRITOL 4-PHOSPHATE CYTIDYLYLTRANSFERASE, CHLOROPLASTIC"/>
    <property type="match status" value="1"/>
</dbReference>
<dbReference type="InterPro" id="IPR050088">
    <property type="entry name" value="IspD/TarI_cytidylyltransf_bact"/>
</dbReference>
<comment type="caution">
    <text evidence="3">The sequence shown here is derived from an EMBL/GenBank/DDBJ whole genome shotgun (WGS) entry which is preliminary data.</text>
</comment>